<dbReference type="PANTHER" id="PTHR11610">
    <property type="entry name" value="LIPASE"/>
    <property type="match status" value="1"/>
</dbReference>
<dbReference type="InterPro" id="IPR000734">
    <property type="entry name" value="TAG_lipase"/>
</dbReference>
<dbReference type="SUPFAM" id="SSF53474">
    <property type="entry name" value="alpha/beta-Hydrolases"/>
    <property type="match status" value="1"/>
</dbReference>
<dbReference type="Gene3D" id="3.40.50.1820">
    <property type="entry name" value="alpha/beta hydrolase"/>
    <property type="match status" value="1"/>
</dbReference>
<dbReference type="CDD" id="cd00707">
    <property type="entry name" value="Pancreat_lipase_like"/>
    <property type="match status" value="1"/>
</dbReference>
<reference evidence="6" key="1">
    <citation type="journal article" date="2024" name="Gigascience">
        <title>Chromosome-level genome of the poultry shaft louse Menopon gallinae provides insight into the host-switching and adaptive evolution of parasitic lice.</title>
        <authorList>
            <person name="Xu Y."/>
            <person name="Ma L."/>
            <person name="Liu S."/>
            <person name="Liang Y."/>
            <person name="Liu Q."/>
            <person name="He Z."/>
            <person name="Tian L."/>
            <person name="Duan Y."/>
            <person name="Cai W."/>
            <person name="Li H."/>
            <person name="Song F."/>
        </authorList>
    </citation>
    <scope>NUCLEOTIDE SEQUENCE</scope>
    <source>
        <strain evidence="6">Cailab_2023a</strain>
    </source>
</reference>
<dbReference type="GO" id="GO:0017171">
    <property type="term" value="F:serine hydrolase activity"/>
    <property type="evidence" value="ECO:0007669"/>
    <property type="project" value="TreeGrafter"/>
</dbReference>
<dbReference type="GO" id="GO:0016042">
    <property type="term" value="P:lipid catabolic process"/>
    <property type="evidence" value="ECO:0007669"/>
    <property type="project" value="TreeGrafter"/>
</dbReference>
<dbReference type="PRINTS" id="PR00821">
    <property type="entry name" value="TAGLIPASE"/>
</dbReference>
<feature type="domain" description="Lipase" evidence="5">
    <location>
        <begin position="47"/>
        <end position="302"/>
    </location>
</feature>
<name>A0AAW2HCY7_9NEOP</name>
<sequence>MGLLANTLIGCLFALLPGPPGMKFYNAYFQLFPVDKLNSRCPGIRPEKDINFLLYHSASPYKPISLSIGDDEKLESSGIDLSLPTVLYFPPFFEGGDGLSGATIRKAYMKRGGHNFILVDSKRLSAGPWYPAAVTNTYFVGRYAALFIDYLFLQGMPLKNIHLVGMSIGAHAAGVAGHFLKSGRLPRITGLDPASLLFKNKPLELRLDKSDASVVDVIHTDDVFGISTPVGHADFFVNAGVSPQPGCEYGKVAQETKRLIYTIFCSHLRSYKLYAESVLRPTAFPGTSCFSWLGLKFGRCLFGATEFMGMAMSPKAKGIYYVPTGSFPVDNINDIE</sequence>
<dbReference type="InterPro" id="IPR013818">
    <property type="entry name" value="Lipase"/>
</dbReference>
<comment type="subcellular location">
    <subcellularLocation>
        <location evidence="1">Secreted</location>
    </subcellularLocation>
</comment>
<proteinExistence type="inferred from homology"/>
<evidence type="ECO:0000256" key="4">
    <source>
        <dbReference type="RuleBase" id="RU004262"/>
    </source>
</evidence>
<dbReference type="GO" id="GO:0016298">
    <property type="term" value="F:lipase activity"/>
    <property type="evidence" value="ECO:0007669"/>
    <property type="project" value="InterPro"/>
</dbReference>
<comment type="caution">
    <text evidence="6">The sequence shown here is derived from an EMBL/GenBank/DDBJ whole genome shotgun (WGS) entry which is preliminary data.</text>
</comment>
<dbReference type="InterPro" id="IPR029058">
    <property type="entry name" value="AB_hydrolase_fold"/>
</dbReference>
<organism evidence="6">
    <name type="scientific">Menopon gallinae</name>
    <name type="common">poultry shaft louse</name>
    <dbReference type="NCBI Taxonomy" id="328185"/>
    <lineage>
        <taxon>Eukaryota</taxon>
        <taxon>Metazoa</taxon>
        <taxon>Ecdysozoa</taxon>
        <taxon>Arthropoda</taxon>
        <taxon>Hexapoda</taxon>
        <taxon>Insecta</taxon>
        <taxon>Pterygota</taxon>
        <taxon>Neoptera</taxon>
        <taxon>Paraneoptera</taxon>
        <taxon>Psocodea</taxon>
        <taxon>Troctomorpha</taxon>
        <taxon>Phthiraptera</taxon>
        <taxon>Amblycera</taxon>
        <taxon>Menoponidae</taxon>
        <taxon>Menopon</taxon>
    </lineage>
</organism>
<evidence type="ECO:0000313" key="6">
    <source>
        <dbReference type="EMBL" id="KAL0267600.1"/>
    </source>
</evidence>
<accession>A0AAW2HCY7</accession>
<evidence type="ECO:0000256" key="1">
    <source>
        <dbReference type="ARBA" id="ARBA00004613"/>
    </source>
</evidence>
<comment type="similarity">
    <text evidence="2 4">Belongs to the AB hydrolase superfamily. Lipase family.</text>
</comment>
<dbReference type="InterPro" id="IPR033906">
    <property type="entry name" value="Lipase_N"/>
</dbReference>
<dbReference type="PANTHER" id="PTHR11610:SF169">
    <property type="entry name" value="GH15759P-RELATED"/>
    <property type="match status" value="1"/>
</dbReference>
<evidence type="ECO:0000259" key="5">
    <source>
        <dbReference type="Pfam" id="PF00151"/>
    </source>
</evidence>
<dbReference type="GO" id="GO:0005615">
    <property type="term" value="C:extracellular space"/>
    <property type="evidence" value="ECO:0007669"/>
    <property type="project" value="TreeGrafter"/>
</dbReference>
<evidence type="ECO:0000256" key="2">
    <source>
        <dbReference type="ARBA" id="ARBA00010701"/>
    </source>
</evidence>
<protein>
    <recommendedName>
        <fullName evidence="5">Lipase domain-containing protein</fullName>
    </recommendedName>
</protein>
<dbReference type="AlphaFoldDB" id="A0AAW2HCY7"/>
<dbReference type="Pfam" id="PF00151">
    <property type="entry name" value="Lipase"/>
    <property type="match status" value="1"/>
</dbReference>
<gene>
    <name evidence="6" type="ORF">PYX00_009827</name>
</gene>
<keyword evidence="3" id="KW-0964">Secreted</keyword>
<evidence type="ECO:0000256" key="3">
    <source>
        <dbReference type="ARBA" id="ARBA00022525"/>
    </source>
</evidence>
<dbReference type="EMBL" id="JARGDH010000005">
    <property type="protein sequence ID" value="KAL0267600.1"/>
    <property type="molecule type" value="Genomic_DNA"/>
</dbReference>